<comment type="caution">
    <text evidence="5">The sequence shown here is derived from an EMBL/GenBank/DDBJ whole genome shotgun (WGS) entry which is preliminary data.</text>
</comment>
<dbReference type="SUPFAM" id="SSF56176">
    <property type="entry name" value="FAD-binding/transporter-associated domain-like"/>
    <property type="match status" value="1"/>
</dbReference>
<proteinExistence type="inferred from homology"/>
<dbReference type="AlphaFoldDB" id="A0A0C2IZ79"/>
<dbReference type="OrthoDB" id="9983560at2759"/>
<dbReference type="Pfam" id="PF08031">
    <property type="entry name" value="BBE"/>
    <property type="match status" value="1"/>
</dbReference>
<dbReference type="GO" id="GO:0016491">
    <property type="term" value="F:oxidoreductase activity"/>
    <property type="evidence" value="ECO:0007669"/>
    <property type="project" value="UniProtKB-KW"/>
</dbReference>
<dbReference type="HOGENOM" id="CLU_018354_4_2_1"/>
<dbReference type="VEuPathDB" id="FungiDB:SPBR_05659"/>
<feature type="chain" id="PRO_5002150921" evidence="3">
    <location>
        <begin position="23"/>
        <end position="684"/>
    </location>
</feature>
<dbReference type="InterPro" id="IPR036318">
    <property type="entry name" value="FAD-bd_PCMH-like_sf"/>
</dbReference>
<organism evidence="5 6">
    <name type="scientific">Sporothrix brasiliensis 5110</name>
    <dbReference type="NCBI Taxonomy" id="1398154"/>
    <lineage>
        <taxon>Eukaryota</taxon>
        <taxon>Fungi</taxon>
        <taxon>Dikarya</taxon>
        <taxon>Ascomycota</taxon>
        <taxon>Pezizomycotina</taxon>
        <taxon>Sordariomycetes</taxon>
        <taxon>Sordariomycetidae</taxon>
        <taxon>Ophiostomatales</taxon>
        <taxon>Ophiostomataceae</taxon>
        <taxon>Sporothrix</taxon>
    </lineage>
</organism>
<protein>
    <submittedName>
        <fullName evidence="5">Restculine oxidase</fullName>
    </submittedName>
</protein>
<evidence type="ECO:0000259" key="4">
    <source>
        <dbReference type="PROSITE" id="PS51387"/>
    </source>
</evidence>
<keyword evidence="3" id="KW-0732">Signal</keyword>
<dbReference type="EMBL" id="AWTV01000004">
    <property type="protein sequence ID" value="KIH94416.1"/>
    <property type="molecule type" value="Genomic_DNA"/>
</dbReference>
<feature type="domain" description="FAD-binding PCMH-type" evidence="4">
    <location>
        <begin position="212"/>
        <end position="391"/>
    </location>
</feature>
<evidence type="ECO:0000313" key="5">
    <source>
        <dbReference type="EMBL" id="KIH94416.1"/>
    </source>
</evidence>
<accession>A0A0C2IZ79</accession>
<dbReference type="InterPro" id="IPR016166">
    <property type="entry name" value="FAD-bd_PCMH"/>
</dbReference>
<dbReference type="InterPro" id="IPR006094">
    <property type="entry name" value="Oxid_FAD_bind_N"/>
</dbReference>
<reference evidence="5 6" key="1">
    <citation type="journal article" date="2014" name="BMC Genomics">
        <title>Comparative genomics of the major fungal agents of human and animal Sporotrichosis: Sporothrix schenckii and Sporothrix brasiliensis.</title>
        <authorList>
            <person name="Teixeira M.M."/>
            <person name="de Almeida L.G."/>
            <person name="Kubitschek-Barreira P."/>
            <person name="Alves F.L."/>
            <person name="Kioshima E.S."/>
            <person name="Abadio A.K."/>
            <person name="Fernandes L."/>
            <person name="Derengowski L.S."/>
            <person name="Ferreira K.S."/>
            <person name="Souza R.C."/>
            <person name="Ruiz J.C."/>
            <person name="de Andrade N.C."/>
            <person name="Paes H.C."/>
            <person name="Nicola A.M."/>
            <person name="Albuquerque P."/>
            <person name="Gerber A.L."/>
            <person name="Martins V.P."/>
            <person name="Peconick L.D."/>
            <person name="Neto A.V."/>
            <person name="Chaucanez C.B."/>
            <person name="Silva P.A."/>
            <person name="Cunha O.L."/>
            <person name="de Oliveira F.F."/>
            <person name="dos Santos T.C."/>
            <person name="Barros A.L."/>
            <person name="Soares M.A."/>
            <person name="de Oliveira L.M."/>
            <person name="Marini M.M."/>
            <person name="Villalobos-Duno H."/>
            <person name="Cunha M.M."/>
            <person name="de Hoog S."/>
            <person name="da Silveira J.F."/>
            <person name="Henrissat B."/>
            <person name="Nino-Vega G.A."/>
            <person name="Cisalpino P.S."/>
            <person name="Mora-Montes H.M."/>
            <person name="Almeida S.R."/>
            <person name="Stajich J.E."/>
            <person name="Lopes-Bezerra L.M."/>
            <person name="Vasconcelos A.T."/>
            <person name="Felipe M.S."/>
        </authorList>
    </citation>
    <scope>NUCLEOTIDE SEQUENCE [LARGE SCALE GENOMIC DNA]</scope>
    <source>
        <strain evidence="5 6">5110</strain>
    </source>
</reference>
<sequence length="684" mass="73120">MAPSLRVAALAAAALFAPFASAQSLTVDNTTIHAASHLPHHIRILPTAANEDTVAPAAADVPPTSSNSTVDLFTSETAQLTDSIIANLTSLNLTGIDLFDFDDASTVDKRSSNCRRSNQCKVIPGNLLYPISIVWDVFGLLLGPGALIKTVPLASPCYTNWNDQSASRCAFVTNNWSNDSYMHADDPTSVMWPLYQGLTCVPTDTPSDQCTLGGYPSYAVSASNVAQIQLAVNFARNANLRLVVKNTGHDFIGKSAGAGALSIWTHNLKQIQFFSKLKLNGYSGPAFKLGAGVQAFEMYQAADKYGVSVVGGEGKTVGVMGGYILGGGHSPLSSLYGMAADQVLAFEIVLPSGQFVTASATSNADLFWALRGGGGGTFGVVTSVTVKAYPKLQVSVATFTIVSGGSITADVFWDAMTVYFKYLPVFTDAGTYSYFDIIQVAPGTYLFAMAPFFAPKLSQAQLQALLAPLFADWAALGVSVNALEYFNYDNFYDGWNLHFPLEAVGASTLKTASRLFPRENFEPATGNATLFNETVAAIRYVVEQGSTILAFNIAANPAGGYPDNAVNPAWRKTVLHAIQAISWAADADTATIAAACLKLTNDWQARWRATCPGAGAYMSEADILEPNFQQSFYGSDNYARLYAYKQKIDPWGLFYGPTAVGSEDWYITGQVEGIPTQNGQLCHV</sequence>
<feature type="signal peptide" evidence="3">
    <location>
        <begin position="1"/>
        <end position="22"/>
    </location>
</feature>
<keyword evidence="6" id="KW-1185">Reference proteome</keyword>
<name>A0A0C2IZ79_9PEZI</name>
<dbReference type="PANTHER" id="PTHR13878:SF91">
    <property type="entry name" value="FAD BINDING DOMAIN PROTEIN (AFU_ORTHOLOGUE AFUA_6G12070)-RELATED"/>
    <property type="match status" value="1"/>
</dbReference>
<gene>
    <name evidence="5" type="ORF">SPBR_05659</name>
</gene>
<evidence type="ECO:0000256" key="3">
    <source>
        <dbReference type="SAM" id="SignalP"/>
    </source>
</evidence>
<evidence type="ECO:0000313" key="6">
    <source>
        <dbReference type="Proteomes" id="UP000031575"/>
    </source>
</evidence>
<dbReference type="PANTHER" id="PTHR13878">
    <property type="entry name" value="GULONOLACTONE OXIDASE"/>
    <property type="match status" value="1"/>
</dbReference>
<dbReference type="GeneID" id="63678843"/>
<dbReference type="InterPro" id="IPR016169">
    <property type="entry name" value="FAD-bd_PCMH_sub2"/>
</dbReference>
<evidence type="ECO:0000256" key="2">
    <source>
        <dbReference type="ARBA" id="ARBA00023002"/>
    </source>
</evidence>
<dbReference type="InterPro" id="IPR050432">
    <property type="entry name" value="FAD-linked_Oxidoreductases_BP"/>
</dbReference>
<comment type="similarity">
    <text evidence="1">Belongs to the oxygen-dependent FAD-linked oxidoreductase family.</text>
</comment>
<dbReference type="InterPro" id="IPR012951">
    <property type="entry name" value="BBE"/>
</dbReference>
<dbReference type="GO" id="GO:0071949">
    <property type="term" value="F:FAD binding"/>
    <property type="evidence" value="ECO:0007669"/>
    <property type="project" value="InterPro"/>
</dbReference>
<dbReference type="Gene3D" id="3.30.465.10">
    <property type="match status" value="1"/>
</dbReference>
<dbReference type="Proteomes" id="UP000031575">
    <property type="component" value="Unassembled WGS sequence"/>
</dbReference>
<dbReference type="PROSITE" id="PS51387">
    <property type="entry name" value="FAD_PCMH"/>
    <property type="match status" value="1"/>
</dbReference>
<evidence type="ECO:0000256" key="1">
    <source>
        <dbReference type="ARBA" id="ARBA00005466"/>
    </source>
</evidence>
<keyword evidence="2" id="KW-0560">Oxidoreductase</keyword>
<dbReference type="Pfam" id="PF01565">
    <property type="entry name" value="FAD_binding_4"/>
    <property type="match status" value="1"/>
</dbReference>
<dbReference type="RefSeq" id="XP_040622426.1">
    <property type="nucleotide sequence ID" value="XM_040763922.1"/>
</dbReference>